<dbReference type="AlphaFoldDB" id="A0A8B8ENY5"/>
<dbReference type="GO" id="GO:0003677">
    <property type="term" value="F:DNA binding"/>
    <property type="evidence" value="ECO:0007669"/>
    <property type="project" value="UniProtKB-KW"/>
</dbReference>
<sequence length="453" mass="51633">MQVEEALFKWFKEKRAQNIPLSGPVLMMKAGDFAKQLGDTSFKPNTGWLERFKSRHSVVCRSISGESAEVNADLENEWLNNKLPTLLKNYEPKDIYNVDETGLFFKLLPNKTLQLKGEKCFGGKKAKERLSVLLCSNMDGSDFLKPLVIGKYEKPRCFKGVNSLPVIYRANKRAWMTSVIFTEWLRIVDRQMVSQKRSILMFVDNCAAHPPIDKLRAVKLAFLPPNTTSKLQPMDQGIIYNVKVKYRQSLIKYLLKCHDANLEPVVHVLRAIRMLFNAWKCVSSLCVARCFLKAGFAKSLTKSGDDIFDPEDDLPLHLITTNRDSDIEDDDDIPLADLMKLYDAGVEADDFANVDRDVMSVESLGDEDIVNSVINADEPSDDDDDDDEGMEETEAKITTTEARDCFQKIETYIEKAENTPDTVFKAMNEINNFLKKQENTMLKQPTIKDFYSK</sequence>
<dbReference type="KEGG" id="cvn:111135649"/>
<dbReference type="PANTHER" id="PTHR19303:SF73">
    <property type="entry name" value="PROTEIN PDC2"/>
    <property type="match status" value="1"/>
</dbReference>
<dbReference type="InterPro" id="IPR006600">
    <property type="entry name" value="HTH_CenpB_DNA-bd_dom"/>
</dbReference>
<evidence type="ECO:0000313" key="4">
    <source>
        <dbReference type="Proteomes" id="UP000694844"/>
    </source>
</evidence>
<keyword evidence="1" id="KW-0238">DNA-binding</keyword>
<evidence type="ECO:0000256" key="2">
    <source>
        <dbReference type="SAM" id="MobiDB-lite"/>
    </source>
</evidence>
<organism evidence="4 5">
    <name type="scientific">Crassostrea virginica</name>
    <name type="common">Eastern oyster</name>
    <dbReference type="NCBI Taxonomy" id="6565"/>
    <lineage>
        <taxon>Eukaryota</taxon>
        <taxon>Metazoa</taxon>
        <taxon>Spiralia</taxon>
        <taxon>Lophotrochozoa</taxon>
        <taxon>Mollusca</taxon>
        <taxon>Bivalvia</taxon>
        <taxon>Autobranchia</taxon>
        <taxon>Pteriomorphia</taxon>
        <taxon>Ostreida</taxon>
        <taxon>Ostreoidea</taxon>
        <taxon>Ostreidae</taxon>
        <taxon>Crassostrea</taxon>
    </lineage>
</organism>
<evidence type="ECO:0000313" key="5">
    <source>
        <dbReference type="RefSeq" id="XP_022341622.1"/>
    </source>
</evidence>
<dbReference type="OrthoDB" id="7602122at2759"/>
<dbReference type="Pfam" id="PF03184">
    <property type="entry name" value="DDE_1"/>
    <property type="match status" value="1"/>
</dbReference>
<dbReference type="Gene3D" id="1.10.10.60">
    <property type="entry name" value="Homeodomain-like"/>
    <property type="match status" value="1"/>
</dbReference>
<name>A0A8B8ENY5_CRAVI</name>
<dbReference type="GeneID" id="111135649"/>
<evidence type="ECO:0000256" key="1">
    <source>
        <dbReference type="ARBA" id="ARBA00023125"/>
    </source>
</evidence>
<feature type="domain" description="HTH CENPB-type" evidence="3">
    <location>
        <begin position="1"/>
        <end position="62"/>
    </location>
</feature>
<dbReference type="Pfam" id="PF03221">
    <property type="entry name" value="HTH_Tnp_Tc5"/>
    <property type="match status" value="1"/>
</dbReference>
<accession>A0A8B8ENY5</accession>
<dbReference type="PROSITE" id="PS51253">
    <property type="entry name" value="HTH_CENPB"/>
    <property type="match status" value="1"/>
</dbReference>
<dbReference type="PANTHER" id="PTHR19303">
    <property type="entry name" value="TRANSPOSON"/>
    <property type="match status" value="1"/>
</dbReference>
<dbReference type="InterPro" id="IPR004875">
    <property type="entry name" value="DDE_SF_endonuclease_dom"/>
</dbReference>
<dbReference type="Proteomes" id="UP000694844">
    <property type="component" value="Chromosome 5"/>
</dbReference>
<feature type="region of interest" description="Disordered" evidence="2">
    <location>
        <begin position="374"/>
        <end position="396"/>
    </location>
</feature>
<dbReference type="RefSeq" id="XP_022341622.1">
    <property type="nucleotide sequence ID" value="XM_022485914.1"/>
</dbReference>
<evidence type="ECO:0000259" key="3">
    <source>
        <dbReference type="PROSITE" id="PS51253"/>
    </source>
</evidence>
<gene>
    <name evidence="5" type="primary">LOC111135649</name>
</gene>
<dbReference type="SUPFAM" id="SSF46689">
    <property type="entry name" value="Homeodomain-like"/>
    <property type="match status" value="1"/>
</dbReference>
<feature type="compositionally biased region" description="Acidic residues" evidence="2">
    <location>
        <begin position="378"/>
        <end position="392"/>
    </location>
</feature>
<dbReference type="InterPro" id="IPR050863">
    <property type="entry name" value="CenT-Element_Derived"/>
</dbReference>
<proteinExistence type="predicted"/>
<reference evidence="5" key="1">
    <citation type="submission" date="2025-08" db="UniProtKB">
        <authorList>
            <consortium name="RefSeq"/>
        </authorList>
    </citation>
    <scope>IDENTIFICATION</scope>
    <source>
        <tissue evidence="5">Whole sample</tissue>
    </source>
</reference>
<dbReference type="InterPro" id="IPR009057">
    <property type="entry name" value="Homeodomain-like_sf"/>
</dbReference>
<protein>
    <submittedName>
        <fullName evidence="5">Tigger transposable element-derived protein 4-like</fullName>
    </submittedName>
</protein>
<dbReference type="GO" id="GO:0005634">
    <property type="term" value="C:nucleus"/>
    <property type="evidence" value="ECO:0007669"/>
    <property type="project" value="TreeGrafter"/>
</dbReference>
<keyword evidence="4" id="KW-1185">Reference proteome</keyword>
<dbReference type="SMART" id="SM00674">
    <property type="entry name" value="CENPB"/>
    <property type="match status" value="1"/>
</dbReference>